<dbReference type="InterPro" id="IPR053936">
    <property type="entry name" value="WLS_GOLD"/>
</dbReference>
<reference evidence="2 3" key="1">
    <citation type="submission" date="2018-11" db="EMBL/GenBank/DDBJ databases">
        <authorList>
            <consortium name="Pathogen Informatics"/>
        </authorList>
    </citation>
    <scope>NUCLEOTIDE SEQUENCE [LARGE SCALE GENOMIC DNA]</scope>
</reference>
<dbReference type="InterPro" id="IPR009551">
    <property type="entry name" value="Wntless"/>
</dbReference>
<dbReference type="Pfam" id="PF21883">
    <property type="entry name" value="WLS_GOLD"/>
    <property type="match status" value="1"/>
</dbReference>
<dbReference type="GO" id="GO:0061355">
    <property type="term" value="P:Wnt protein secretion"/>
    <property type="evidence" value="ECO:0007669"/>
    <property type="project" value="TreeGrafter"/>
</dbReference>
<evidence type="ECO:0000313" key="3">
    <source>
        <dbReference type="Proteomes" id="UP000270094"/>
    </source>
</evidence>
<evidence type="ECO:0000259" key="1">
    <source>
        <dbReference type="Pfam" id="PF21883"/>
    </source>
</evidence>
<name>A0A3P7JT48_STRVU</name>
<evidence type="ECO:0000313" key="2">
    <source>
        <dbReference type="EMBL" id="VDM84203.1"/>
    </source>
</evidence>
<gene>
    <name evidence="2" type="ORF">SVUK_LOCUS19201</name>
</gene>
<dbReference type="GO" id="GO:0031090">
    <property type="term" value="C:organelle membrane"/>
    <property type="evidence" value="ECO:0007669"/>
    <property type="project" value="TreeGrafter"/>
</dbReference>
<organism evidence="2 3">
    <name type="scientific">Strongylus vulgaris</name>
    <name type="common">Blood worm</name>
    <dbReference type="NCBI Taxonomy" id="40348"/>
    <lineage>
        <taxon>Eukaryota</taxon>
        <taxon>Metazoa</taxon>
        <taxon>Ecdysozoa</taxon>
        <taxon>Nematoda</taxon>
        <taxon>Chromadorea</taxon>
        <taxon>Rhabditida</taxon>
        <taxon>Rhabditina</taxon>
        <taxon>Rhabditomorpha</taxon>
        <taxon>Strongyloidea</taxon>
        <taxon>Strongylidae</taxon>
        <taxon>Strongylus</taxon>
    </lineage>
</organism>
<dbReference type="AlphaFoldDB" id="A0A3P7JT48"/>
<dbReference type="GO" id="GO:0017147">
    <property type="term" value="F:Wnt-protein binding"/>
    <property type="evidence" value="ECO:0007669"/>
    <property type="project" value="InterPro"/>
</dbReference>
<dbReference type="GO" id="GO:0012505">
    <property type="term" value="C:endomembrane system"/>
    <property type="evidence" value="ECO:0007669"/>
    <property type="project" value="TreeGrafter"/>
</dbReference>
<keyword evidence="3" id="KW-1185">Reference proteome</keyword>
<dbReference type="OrthoDB" id="5840548at2759"/>
<dbReference type="Proteomes" id="UP000270094">
    <property type="component" value="Unassembled WGS sequence"/>
</dbReference>
<dbReference type="PANTHER" id="PTHR13449:SF2">
    <property type="entry name" value="PROTEIN WNTLESS HOMOLOG"/>
    <property type="match status" value="1"/>
</dbReference>
<protein>
    <recommendedName>
        <fullName evidence="1">Wntless GOLD domain-containing protein</fullName>
    </recommendedName>
</protein>
<dbReference type="EMBL" id="UYYB01128345">
    <property type="protein sequence ID" value="VDM84203.1"/>
    <property type="molecule type" value="Genomic_DNA"/>
</dbReference>
<dbReference type="GO" id="GO:0006886">
    <property type="term" value="P:intracellular protein transport"/>
    <property type="evidence" value="ECO:0007669"/>
    <property type="project" value="TreeGrafter"/>
</dbReference>
<proteinExistence type="predicted"/>
<dbReference type="GO" id="GO:0016055">
    <property type="term" value="P:Wnt signaling pathway"/>
    <property type="evidence" value="ECO:0007669"/>
    <property type="project" value="InterPro"/>
</dbReference>
<accession>A0A3P7JT48</accession>
<sequence length="187" mass="21954">MCHEQNINAFAQRFFQNQRFLTLWEGLEVVDDSQVTSIPLSVQRTFSNATLLGICHHLLHLPSTYERSSSLLKCLTDRVQLEYSPWFQFLLGLLQVEVEYSDIFKYVDKATLGLEVRLGYRTNKDAADGWHELIATNITRKLECTISSDKVKHQSFSLQWNSLRKRFSEIEWKYVRLRDTRSVRTGF</sequence>
<dbReference type="PANTHER" id="PTHR13449">
    <property type="entry name" value="INTEGRAL MEMBRANE PROTEIN GPR177"/>
    <property type="match status" value="1"/>
</dbReference>
<feature type="domain" description="Wntless GOLD" evidence="1">
    <location>
        <begin position="76"/>
        <end position="153"/>
    </location>
</feature>